<evidence type="ECO:0000313" key="3">
    <source>
        <dbReference type="Proteomes" id="UP001519460"/>
    </source>
</evidence>
<dbReference type="PANTHER" id="PTHR11232">
    <property type="entry name" value="PHOSPHOTYROSINE INTERACTION DOMAIN-CONTAINING FAMILY MEMBER"/>
    <property type="match status" value="1"/>
</dbReference>
<accession>A0ABD0LXP0</accession>
<organism evidence="2 3">
    <name type="scientific">Batillaria attramentaria</name>
    <dbReference type="NCBI Taxonomy" id="370345"/>
    <lineage>
        <taxon>Eukaryota</taxon>
        <taxon>Metazoa</taxon>
        <taxon>Spiralia</taxon>
        <taxon>Lophotrochozoa</taxon>
        <taxon>Mollusca</taxon>
        <taxon>Gastropoda</taxon>
        <taxon>Caenogastropoda</taxon>
        <taxon>Sorbeoconcha</taxon>
        <taxon>Cerithioidea</taxon>
        <taxon>Batillariidae</taxon>
        <taxon>Batillaria</taxon>
    </lineage>
</organism>
<name>A0ABD0LXP0_9CAEN</name>
<gene>
    <name evidence="2" type="ORF">BaRGS_00004276</name>
</gene>
<evidence type="ECO:0000259" key="1">
    <source>
        <dbReference type="Pfam" id="PF00640"/>
    </source>
</evidence>
<protein>
    <recommendedName>
        <fullName evidence="1">PID domain-containing protein</fullName>
    </recommendedName>
</protein>
<dbReference type="InterPro" id="IPR006020">
    <property type="entry name" value="PTB/PI_dom"/>
</dbReference>
<proteinExistence type="predicted"/>
<feature type="domain" description="PID" evidence="1">
    <location>
        <begin position="5"/>
        <end position="71"/>
    </location>
</feature>
<dbReference type="Pfam" id="PF00640">
    <property type="entry name" value="PID"/>
    <property type="match status" value="1"/>
</dbReference>
<comment type="caution">
    <text evidence="2">The sequence shown here is derived from an EMBL/GenBank/DDBJ whole genome shotgun (WGS) entry which is preliminary data.</text>
</comment>
<dbReference type="InterPro" id="IPR051133">
    <property type="entry name" value="Adapter_Engulfment-Domain"/>
</dbReference>
<dbReference type="Proteomes" id="UP001519460">
    <property type="component" value="Unassembled WGS sequence"/>
</dbReference>
<dbReference type="EMBL" id="JACVVK020000015">
    <property type="protein sequence ID" value="KAK7504410.1"/>
    <property type="molecule type" value="Genomic_DNA"/>
</dbReference>
<dbReference type="InterPro" id="IPR011993">
    <property type="entry name" value="PH-like_dom_sf"/>
</dbReference>
<keyword evidence="3" id="KW-1185">Reference proteome</keyword>
<reference evidence="2 3" key="1">
    <citation type="journal article" date="2023" name="Sci. Data">
        <title>Genome assembly of the Korean intertidal mud-creeper Batillaria attramentaria.</title>
        <authorList>
            <person name="Patra A.K."/>
            <person name="Ho P.T."/>
            <person name="Jun S."/>
            <person name="Lee S.J."/>
            <person name="Kim Y."/>
            <person name="Won Y.J."/>
        </authorList>
    </citation>
    <scope>NUCLEOTIDE SEQUENCE [LARGE SCALE GENOMIC DNA]</scope>
    <source>
        <strain evidence="2">Wonlab-2016</strain>
    </source>
</reference>
<dbReference type="SUPFAM" id="SSF50729">
    <property type="entry name" value="PH domain-like"/>
    <property type="match status" value="1"/>
</dbReference>
<feature type="non-terminal residue" evidence="2">
    <location>
        <position position="1"/>
    </location>
</feature>
<sequence length="175" mass="20659">IYSGTPTSFTFTLKPQKNQWNWDESRLMVMHHPIYRIFYVSHDSQDLKIWSYIARDGPSNIFKCNVFKAYKKFLKMHQGSMVTSTRVEKPWILYFSCSLDKCSRLWLQFQAFESIEVPFRKVLKRKEGKLGRLDFGDHQRLSHFICVQRSPFRQLDCVAVGAWGGIFHVNSHCAK</sequence>
<dbReference type="PANTHER" id="PTHR11232:SF17">
    <property type="entry name" value="CAPON-LIKE PROTEIN"/>
    <property type="match status" value="1"/>
</dbReference>
<dbReference type="AlphaFoldDB" id="A0ABD0LXP0"/>
<dbReference type="Gene3D" id="2.30.29.30">
    <property type="entry name" value="Pleckstrin-homology domain (PH domain)/Phosphotyrosine-binding domain (PTB)"/>
    <property type="match status" value="1"/>
</dbReference>
<evidence type="ECO:0000313" key="2">
    <source>
        <dbReference type="EMBL" id="KAK7504410.1"/>
    </source>
</evidence>